<dbReference type="InterPro" id="IPR028994">
    <property type="entry name" value="Integrin_alpha_N"/>
</dbReference>
<feature type="compositionally biased region" description="Gly residues" evidence="5">
    <location>
        <begin position="329"/>
        <end position="348"/>
    </location>
</feature>
<evidence type="ECO:0000256" key="5">
    <source>
        <dbReference type="SAM" id="MobiDB-lite"/>
    </source>
</evidence>
<feature type="compositionally biased region" description="Low complexity" evidence="5">
    <location>
        <begin position="200"/>
        <end position="224"/>
    </location>
</feature>
<dbReference type="Pfam" id="PF23722">
    <property type="entry name" value="Beta-sand_DEX1"/>
    <property type="match status" value="1"/>
</dbReference>
<keyword evidence="9" id="KW-1185">Reference proteome</keyword>
<sequence>MQRLLLLCSFILCFGRGKAQLSGPVASNNHISVDGNKYLQNSADLDDKDILHEEEQQGTCPLNIELKWLTEVSSSVYATPLITDLYRDGRKDIVVPSFVHNVEVLEGPDGAQSVGWPAYHRSHAHASPLLHDIDYDGVRDVVLATYDGEILFFKDTGEALPDTLIIPRLQVRRLWFQNAGRNRKEVEAAAEAGQRLLEQGAAQDAAAKQQQQQQQDASGGSTAQGEGGDASGAGSGSGSGAGGGSGSDDGGGGSGGATEALSEEAQTKLRVFREQMEGNIQLHLPPSHAGADDQQAGTSEQPPTAGRRRRLMAADDSNDGPADTAAGQEGQGGADSGGGGEGSSGGVAAGTESNPEGSISKEADSSFDVFRDDDDGLGYDDYGEKWDRYDDLDDDDYHYDGLGEGGDSDSVESQRAEYINRIMEGLDTTDIGGHNHEQLDDLDYDDLEAMRDAHVSRYWQDEDFHQSIHPYESEFVYVDPHVLCTPNIADIDGDGHEEIVVAVSYFFDREYYDNPLHMQDLNKLDISKYVGSGVVAFDLRTRRLKWTQHLDLSTDTTTYRAYAYASPTLADINQDGKMEVVVGTSMGFLYVLDHLGKPLDGWPLQMAEIQAQALVMDLNNDGEVEILAADTHGNVACFSRHGEELWMRHVRSLVAQNPTAGDINSDGEIEVLFGTSSGHVYALSGSSGLDIKNFPFRTHGRVQAPVLITRLVDGPQQHAVVMSFDGYLYLIDGMSGCADTIDIGEASYSMVLADDLDGNGRMDLLVSTMNGNVYAFETPSEYHPLKAWPQQVLGPNGMLARHDLVGVYATASSRMPRDVAGDKLEVQITLIDKRAVFASNGTWVGIKGGPYNISIILKGVGIHEMNAGDQPVIGVADTVQKPGTYTLQVPCPRSRSTATLRVEMTDSHGLLLFDEFSLSFHLHFHKLLKWLIAGPLLAMVAVLLLMRGPHEAASNDEDDDMGKGGQALPLAVPGTSYAH</sequence>
<name>A0ABQ7H4E4_DUNSA</name>
<accession>A0ABQ7H4E4</accession>
<evidence type="ECO:0000313" key="9">
    <source>
        <dbReference type="Proteomes" id="UP000815325"/>
    </source>
</evidence>
<evidence type="ECO:0000259" key="7">
    <source>
        <dbReference type="Pfam" id="PF23722"/>
    </source>
</evidence>
<evidence type="ECO:0000256" key="6">
    <source>
        <dbReference type="SAM" id="SignalP"/>
    </source>
</evidence>
<feature type="region of interest" description="Disordered" evidence="5">
    <location>
        <begin position="953"/>
        <end position="979"/>
    </location>
</feature>
<evidence type="ECO:0000256" key="2">
    <source>
        <dbReference type="ARBA" id="ARBA00022692"/>
    </source>
</evidence>
<evidence type="ECO:0000313" key="8">
    <source>
        <dbReference type="EMBL" id="KAF5841733.1"/>
    </source>
</evidence>
<keyword evidence="4" id="KW-0472">Membrane</keyword>
<keyword evidence="3" id="KW-1133">Transmembrane helix</keyword>
<dbReference type="InterPro" id="IPR015943">
    <property type="entry name" value="WD40/YVTN_repeat-like_dom_sf"/>
</dbReference>
<comment type="caution">
    <text evidence="8">The sequence shown here is derived from an EMBL/GenBank/DDBJ whole genome shotgun (WGS) entry which is preliminary data.</text>
</comment>
<dbReference type="InterPro" id="IPR056376">
    <property type="entry name" value="DEX1_C"/>
</dbReference>
<dbReference type="EMBL" id="MU069478">
    <property type="protein sequence ID" value="KAF5841733.1"/>
    <property type="molecule type" value="Genomic_DNA"/>
</dbReference>
<dbReference type="SUPFAM" id="SSF69318">
    <property type="entry name" value="Integrin alpha N-terminal domain"/>
    <property type="match status" value="1"/>
</dbReference>
<comment type="subcellular location">
    <subcellularLocation>
        <location evidence="1">Membrane</location>
        <topology evidence="1">Single-pass membrane protein</topology>
    </subcellularLocation>
</comment>
<dbReference type="Proteomes" id="UP000815325">
    <property type="component" value="Unassembled WGS sequence"/>
</dbReference>
<protein>
    <recommendedName>
        <fullName evidence="7">DEX1 C-terminal domain-containing protein</fullName>
    </recommendedName>
</protein>
<reference evidence="8" key="1">
    <citation type="submission" date="2017-08" db="EMBL/GenBank/DDBJ databases">
        <authorList>
            <person name="Polle J.E."/>
            <person name="Barry K."/>
            <person name="Cushman J."/>
            <person name="Schmutz J."/>
            <person name="Tran D."/>
            <person name="Hathwaick L.T."/>
            <person name="Yim W.C."/>
            <person name="Jenkins J."/>
            <person name="Mckie-Krisberg Z.M."/>
            <person name="Prochnik S."/>
            <person name="Lindquist E."/>
            <person name="Dockter R.B."/>
            <person name="Adam C."/>
            <person name="Molina H."/>
            <person name="Bunkerborg J."/>
            <person name="Jin E."/>
            <person name="Buchheim M."/>
            <person name="Magnuson J."/>
        </authorList>
    </citation>
    <scope>NUCLEOTIDE SEQUENCE</scope>
    <source>
        <strain evidence="8">CCAP 19/18</strain>
    </source>
</reference>
<evidence type="ECO:0000256" key="4">
    <source>
        <dbReference type="ARBA" id="ARBA00023136"/>
    </source>
</evidence>
<keyword evidence="2" id="KW-0812">Transmembrane</keyword>
<feature type="compositionally biased region" description="Gly residues" evidence="5">
    <location>
        <begin position="225"/>
        <end position="256"/>
    </location>
</feature>
<feature type="region of interest" description="Disordered" evidence="5">
    <location>
        <begin position="200"/>
        <end position="412"/>
    </location>
</feature>
<keyword evidence="6" id="KW-0732">Signal</keyword>
<dbReference type="PANTHER" id="PTHR21419">
    <property type="match status" value="1"/>
</dbReference>
<proteinExistence type="predicted"/>
<dbReference type="PANTHER" id="PTHR21419:SF23">
    <property type="entry name" value="PROTEIN DEFECTIVE IN EXINE FORMATION 1"/>
    <property type="match status" value="1"/>
</dbReference>
<dbReference type="Gene3D" id="2.130.10.10">
    <property type="entry name" value="YVTN repeat-like/Quinoprotein amine dehydrogenase"/>
    <property type="match status" value="1"/>
</dbReference>
<feature type="domain" description="DEX1 C-terminal" evidence="7">
    <location>
        <begin position="806"/>
        <end position="921"/>
    </location>
</feature>
<feature type="signal peptide" evidence="6">
    <location>
        <begin position="1"/>
        <end position="19"/>
    </location>
</feature>
<dbReference type="InterPro" id="IPR045232">
    <property type="entry name" value="FAM234"/>
</dbReference>
<gene>
    <name evidence="8" type="ORF">DUNSADRAFT_11513</name>
</gene>
<evidence type="ECO:0000256" key="3">
    <source>
        <dbReference type="ARBA" id="ARBA00022989"/>
    </source>
</evidence>
<feature type="compositionally biased region" description="Basic and acidic residues" evidence="5">
    <location>
        <begin position="265"/>
        <end position="276"/>
    </location>
</feature>
<organism evidence="8 9">
    <name type="scientific">Dunaliella salina</name>
    <name type="common">Green alga</name>
    <name type="synonym">Protococcus salinus</name>
    <dbReference type="NCBI Taxonomy" id="3046"/>
    <lineage>
        <taxon>Eukaryota</taxon>
        <taxon>Viridiplantae</taxon>
        <taxon>Chlorophyta</taxon>
        <taxon>core chlorophytes</taxon>
        <taxon>Chlorophyceae</taxon>
        <taxon>CS clade</taxon>
        <taxon>Chlamydomonadales</taxon>
        <taxon>Dunaliellaceae</taxon>
        <taxon>Dunaliella</taxon>
    </lineage>
</organism>
<feature type="chain" id="PRO_5045481587" description="DEX1 C-terminal domain-containing protein" evidence="6">
    <location>
        <begin position="20"/>
        <end position="979"/>
    </location>
</feature>
<evidence type="ECO:0000256" key="1">
    <source>
        <dbReference type="ARBA" id="ARBA00004167"/>
    </source>
</evidence>